<dbReference type="InterPro" id="IPR002514">
    <property type="entry name" value="Transposase_8"/>
</dbReference>
<keyword evidence="2" id="KW-1185">Reference proteome</keyword>
<dbReference type="GO" id="GO:0003677">
    <property type="term" value="F:DNA binding"/>
    <property type="evidence" value="ECO:0007669"/>
    <property type="project" value="InterPro"/>
</dbReference>
<comment type="caution">
    <text evidence="1">The sequence shown here is derived from an EMBL/GenBank/DDBJ whole genome shotgun (WGS) entry which is preliminary data.</text>
</comment>
<dbReference type="Proteomes" id="UP000053237">
    <property type="component" value="Unassembled WGS sequence"/>
</dbReference>
<dbReference type="SUPFAM" id="SSF46689">
    <property type="entry name" value="Homeodomain-like"/>
    <property type="match status" value="1"/>
</dbReference>
<gene>
    <name evidence="1" type="ORF">BN9_056500</name>
</gene>
<name>A0A024GD96_9STRA</name>
<dbReference type="Pfam" id="PF01527">
    <property type="entry name" value="HTH_Tnp_1"/>
    <property type="match status" value="1"/>
</dbReference>
<sequence>MDTSTEKALVVRFEDVPRQTLVDVKSKEVLHPNKYTKYCPEAKAEILSVARTGRDWKMVARKFNVNVKTAYRWVSDDRTGMSAKRGSWGGKRFEKVTHTHMLFLREQLSAYADLTLNRMTELLMSRFGIRVSPQTIKNRLDKWNYQCAINHVDDSIVKEVSTTLHSNVSSSQGAPSHRSE</sequence>
<dbReference type="STRING" id="65357.A0A024GD96"/>
<protein>
    <submittedName>
        <fullName evidence="1">Uncharacterized protein</fullName>
    </submittedName>
</protein>
<evidence type="ECO:0000313" key="1">
    <source>
        <dbReference type="EMBL" id="CCI44826.1"/>
    </source>
</evidence>
<dbReference type="GO" id="GO:0006313">
    <property type="term" value="P:DNA transposition"/>
    <property type="evidence" value="ECO:0007669"/>
    <property type="project" value="InterPro"/>
</dbReference>
<reference evidence="1 2" key="1">
    <citation type="submission" date="2012-05" db="EMBL/GenBank/DDBJ databases">
        <title>Recombination and specialization in a pathogen metapopulation.</title>
        <authorList>
            <person name="Gardiner A."/>
            <person name="Kemen E."/>
            <person name="Schultz-Larsen T."/>
            <person name="MacLean D."/>
            <person name="Van Oosterhout C."/>
            <person name="Jones J.D.G."/>
        </authorList>
    </citation>
    <scope>NUCLEOTIDE SEQUENCE [LARGE SCALE GENOMIC DNA]</scope>
    <source>
        <strain evidence="1 2">Ac Nc2</strain>
    </source>
</reference>
<dbReference type="AlphaFoldDB" id="A0A024GD96"/>
<dbReference type="InterPro" id="IPR009057">
    <property type="entry name" value="Homeodomain-like_sf"/>
</dbReference>
<dbReference type="EMBL" id="CAIX01000080">
    <property type="protein sequence ID" value="CCI44826.1"/>
    <property type="molecule type" value="Genomic_DNA"/>
</dbReference>
<accession>A0A024GD96</accession>
<organism evidence="1 2">
    <name type="scientific">Albugo candida</name>
    <dbReference type="NCBI Taxonomy" id="65357"/>
    <lineage>
        <taxon>Eukaryota</taxon>
        <taxon>Sar</taxon>
        <taxon>Stramenopiles</taxon>
        <taxon>Oomycota</taxon>
        <taxon>Peronosporomycetes</taxon>
        <taxon>Albuginales</taxon>
        <taxon>Albuginaceae</taxon>
        <taxon>Albugo</taxon>
    </lineage>
</organism>
<dbReference type="OrthoDB" id="96084at2759"/>
<dbReference type="GO" id="GO:0004803">
    <property type="term" value="F:transposase activity"/>
    <property type="evidence" value="ECO:0007669"/>
    <property type="project" value="InterPro"/>
</dbReference>
<dbReference type="InParanoid" id="A0A024GD96"/>
<proteinExistence type="predicted"/>
<evidence type="ECO:0000313" key="2">
    <source>
        <dbReference type="Proteomes" id="UP000053237"/>
    </source>
</evidence>